<accession>A0AAJ7J1Y0</accession>
<sequence>MIIYQKQEDPVVQMDGPFDLLKLLEFLHRTLVFTEEVKDALKLDCDEADYCLKSWSAEACPQEEIAKDISCTCPKRENEAEEIATGISRALLQTQQLREKLSLNVKGRNYKCLSMYESSKETGNWLYSIRRNSVTPSLIIYVSSDNKKQTDKKSANNSNIYSKKGLTEATASADKKIDNKIVNKNANKKSNDDDKKLIVRPAKLGTKNFLAINKKNIKNMVQAKQLENAKSNSSVVQSKFVKFGERHSVASISELKELIQKVSINNSTNSNEHCANCPLHGDTSSRHNKRSSTNVTIVESFNLTDIPHEIIKSLKIYHTYLNIEHSEKTCNEKRQKMLNKFLTELDKTGGVVKKKLSHENRIIAPLNNFMSLFQTTFSENFEQSELVNVKAKHAEFCTSWKMYETNKFDTNIFENALSAPDIISNTMGCMSNGIWNSSFAKSVEGMLKVYCMRYTNKNQLLSFFGVMQQLQQIRYHEDLIKIIESDVFPAFKNGFDPMRLEYAKIYKMISILYQGLNPRIPVLVRTDK</sequence>
<dbReference type="AlphaFoldDB" id="A0AAJ7J1Y0"/>
<protein>
    <submittedName>
        <fullName evidence="2">Uncharacterized protein LOC108626153 isoform X1</fullName>
    </submittedName>
</protein>
<keyword evidence="1" id="KW-1185">Reference proteome</keyword>
<reference evidence="2" key="1">
    <citation type="submission" date="2025-08" db="UniProtKB">
        <authorList>
            <consortium name="RefSeq"/>
        </authorList>
    </citation>
    <scope>IDENTIFICATION</scope>
    <source>
        <tissue evidence="2">Whole body</tissue>
    </source>
</reference>
<dbReference type="RefSeq" id="XP_017882150.1">
    <property type="nucleotide sequence ID" value="XM_018026661.2"/>
</dbReference>
<dbReference type="KEGG" id="ccal:108626153"/>
<dbReference type="Proteomes" id="UP000694925">
    <property type="component" value="Unplaced"/>
</dbReference>
<dbReference type="GeneID" id="108626153"/>
<evidence type="ECO:0000313" key="2">
    <source>
        <dbReference type="RefSeq" id="XP_017882150.1"/>
    </source>
</evidence>
<name>A0AAJ7J1Y0_9HYME</name>
<gene>
    <name evidence="2" type="primary">LOC108626153</name>
</gene>
<organism evidence="1 2">
    <name type="scientific">Ceratina calcarata</name>
    <dbReference type="NCBI Taxonomy" id="156304"/>
    <lineage>
        <taxon>Eukaryota</taxon>
        <taxon>Metazoa</taxon>
        <taxon>Ecdysozoa</taxon>
        <taxon>Arthropoda</taxon>
        <taxon>Hexapoda</taxon>
        <taxon>Insecta</taxon>
        <taxon>Pterygota</taxon>
        <taxon>Neoptera</taxon>
        <taxon>Endopterygota</taxon>
        <taxon>Hymenoptera</taxon>
        <taxon>Apocrita</taxon>
        <taxon>Aculeata</taxon>
        <taxon>Apoidea</taxon>
        <taxon>Anthophila</taxon>
        <taxon>Apidae</taxon>
        <taxon>Ceratina</taxon>
        <taxon>Zadontomerus</taxon>
    </lineage>
</organism>
<evidence type="ECO:0000313" key="1">
    <source>
        <dbReference type="Proteomes" id="UP000694925"/>
    </source>
</evidence>
<proteinExistence type="predicted"/>